<organism evidence="2 3">
    <name type="scientific">Actinoplanes sandaracinus</name>
    <dbReference type="NCBI Taxonomy" id="3045177"/>
    <lineage>
        <taxon>Bacteria</taxon>
        <taxon>Bacillati</taxon>
        <taxon>Actinomycetota</taxon>
        <taxon>Actinomycetes</taxon>
        <taxon>Micromonosporales</taxon>
        <taxon>Micromonosporaceae</taxon>
        <taxon>Actinoplanes</taxon>
    </lineage>
</organism>
<protein>
    <recommendedName>
        <fullName evidence="4">Class I SAM-dependent methyltransferase</fullName>
    </recommendedName>
</protein>
<evidence type="ECO:0000313" key="3">
    <source>
        <dbReference type="Proteomes" id="UP001241758"/>
    </source>
</evidence>
<dbReference type="EMBL" id="JASCTH010000011">
    <property type="protein sequence ID" value="MDI6100498.1"/>
    <property type="molecule type" value="Genomic_DNA"/>
</dbReference>
<dbReference type="InterPro" id="IPR029063">
    <property type="entry name" value="SAM-dependent_MTases_sf"/>
</dbReference>
<name>A0ABT6WL84_9ACTN</name>
<evidence type="ECO:0000313" key="2">
    <source>
        <dbReference type="EMBL" id="MDI6100498.1"/>
    </source>
</evidence>
<dbReference type="Gene3D" id="3.40.50.150">
    <property type="entry name" value="Vaccinia Virus protein VP39"/>
    <property type="match status" value="1"/>
</dbReference>
<dbReference type="SUPFAM" id="SSF53335">
    <property type="entry name" value="S-adenosyl-L-methionine-dependent methyltransferases"/>
    <property type="match status" value="1"/>
</dbReference>
<dbReference type="RefSeq" id="WP_282761310.1">
    <property type="nucleotide sequence ID" value="NZ_JASCTH010000011.1"/>
</dbReference>
<gene>
    <name evidence="2" type="ORF">QLQ12_17960</name>
</gene>
<dbReference type="Proteomes" id="UP001241758">
    <property type="component" value="Unassembled WGS sequence"/>
</dbReference>
<evidence type="ECO:0008006" key="4">
    <source>
        <dbReference type="Google" id="ProtNLM"/>
    </source>
</evidence>
<sequence>MIRMIGGEMPEYAEERLPAGGDLYRHLTGRLPTGIRVLVAGPHDTGLVEALARHREVTCLVRSQPDAEKIRVDGVTVLCGTLSQLTDTDRYDAVIALDGTGRLCSPEESPLDWTASVRVLKRALRPGGTLLLTVENELGVHRLVDPGTPTADRAADAWHPLGEFGSAPGRPDRLAAALGAEGLPVAGLAAAWPLPSSASLLVTPETLRYGPLDALAALAAAAAATAYQGRPVLSDPRRLAAAAVRRGIGAELAPAWLAVAQRAPRPGQAVPFAPALVAGPSGAITEIVGASDGSWLRRAAHGPAESPGPLPAGRLLEERLLSAALRHDLPELRRLLTGWMSELPMVAAGNVLVDGDRYAVLDPAVPELPDALARLAHTLITGGYHHPWPGVTDVTRLIAVLAGASGLTDAPGLIGPPDRHSRREQEGQLEALRRRLADAEARAGFFEVELEKREAELGRAKTQIAAFSGSLGYRAAKAGLVLARAARNRITKGRS</sequence>
<accession>A0ABT6WL84</accession>
<feature type="coiled-coil region" evidence="1">
    <location>
        <begin position="422"/>
        <end position="456"/>
    </location>
</feature>
<proteinExistence type="predicted"/>
<keyword evidence="1" id="KW-0175">Coiled coil</keyword>
<comment type="caution">
    <text evidence="2">The sequence shown here is derived from an EMBL/GenBank/DDBJ whole genome shotgun (WGS) entry which is preliminary data.</text>
</comment>
<evidence type="ECO:0000256" key="1">
    <source>
        <dbReference type="SAM" id="Coils"/>
    </source>
</evidence>
<keyword evidence="3" id="KW-1185">Reference proteome</keyword>
<reference evidence="2 3" key="1">
    <citation type="submission" date="2023-05" db="EMBL/GenBank/DDBJ databases">
        <title>Actinoplanes sp. NEAU-A12 genome sequencing.</title>
        <authorList>
            <person name="Wang Z.-S."/>
        </authorList>
    </citation>
    <scope>NUCLEOTIDE SEQUENCE [LARGE SCALE GENOMIC DNA]</scope>
    <source>
        <strain evidence="2 3">NEAU-A12</strain>
    </source>
</reference>